<dbReference type="Proteomes" id="UP001165121">
    <property type="component" value="Unassembled WGS sequence"/>
</dbReference>
<accession>A0A9W6WRQ3</accession>
<reference evidence="5" key="1">
    <citation type="submission" date="2023-04" db="EMBL/GenBank/DDBJ databases">
        <title>Phytophthora fragariaefolia NBRC 109709.</title>
        <authorList>
            <person name="Ichikawa N."/>
            <person name="Sato H."/>
            <person name="Tonouchi N."/>
        </authorList>
    </citation>
    <scope>NUCLEOTIDE SEQUENCE</scope>
    <source>
        <strain evidence="5">NBRC 109709</strain>
    </source>
</reference>
<name>A0A9W6WRQ3_9STRA</name>
<feature type="region of interest" description="Disordered" evidence="3">
    <location>
        <begin position="377"/>
        <end position="401"/>
    </location>
</feature>
<comment type="caution">
    <text evidence="5">The sequence shown here is derived from an EMBL/GenBank/DDBJ whole genome shotgun (WGS) entry which is preliminary data.</text>
</comment>
<feature type="region of interest" description="Disordered" evidence="3">
    <location>
        <begin position="293"/>
        <end position="320"/>
    </location>
</feature>
<evidence type="ECO:0000256" key="2">
    <source>
        <dbReference type="ARBA" id="ARBA00022723"/>
    </source>
</evidence>
<feature type="domain" description="DDE Tnp4" evidence="4">
    <location>
        <begin position="84"/>
        <end position="232"/>
    </location>
</feature>
<feature type="compositionally biased region" description="Acidic residues" evidence="3">
    <location>
        <begin position="382"/>
        <end position="392"/>
    </location>
</feature>
<evidence type="ECO:0000256" key="1">
    <source>
        <dbReference type="ARBA" id="ARBA00001968"/>
    </source>
</evidence>
<evidence type="ECO:0000313" key="5">
    <source>
        <dbReference type="EMBL" id="GMF14914.1"/>
    </source>
</evidence>
<evidence type="ECO:0000256" key="3">
    <source>
        <dbReference type="SAM" id="MobiDB-lite"/>
    </source>
</evidence>
<protein>
    <submittedName>
        <fullName evidence="5">Unnamed protein product</fullName>
    </submittedName>
</protein>
<dbReference type="AlphaFoldDB" id="A0A9W6WRQ3"/>
<dbReference type="OrthoDB" id="116425at2759"/>
<proteinExistence type="predicted"/>
<dbReference type="EMBL" id="BSXT01000015">
    <property type="protein sequence ID" value="GMF14914.1"/>
    <property type="molecule type" value="Genomic_DNA"/>
</dbReference>
<dbReference type="GO" id="GO:0046872">
    <property type="term" value="F:metal ion binding"/>
    <property type="evidence" value="ECO:0007669"/>
    <property type="project" value="UniProtKB-KW"/>
</dbReference>
<organism evidence="5 6">
    <name type="scientific">Phytophthora fragariaefolia</name>
    <dbReference type="NCBI Taxonomy" id="1490495"/>
    <lineage>
        <taxon>Eukaryota</taxon>
        <taxon>Sar</taxon>
        <taxon>Stramenopiles</taxon>
        <taxon>Oomycota</taxon>
        <taxon>Peronosporomycetes</taxon>
        <taxon>Peronosporales</taxon>
        <taxon>Peronosporaceae</taxon>
        <taxon>Phytophthora</taxon>
    </lineage>
</organism>
<gene>
    <name evidence="5" type="ORF">Pfra01_000023600</name>
</gene>
<sequence length="434" mass="48365">MFMMLVVLKNDGTWKMLSNIFHVKMPTFIKTMTSFIRAVAPRLCDGWVSEKAQEENMRKPVTSGRTFVHHPYALYATDVTFQQANRPAGSMAKALPLYNAKHKLHAYRYKVEVSVSPCGFAINCTVHARGNTADITMFRRNEAFHHTTCRKTDDDRTLQDSGLLSREFPDEWAVLADQGTEQHVRCIHPTKGTNLPADIVWQNADISSDRIIVENWFGRLCGLWRIFADKSIDNTRTGWCRLGVTDDGAPTSTSDEHHLKRRRCDGATASTLHTEVDNPVCAADISQGIQDHWGESNRQPVAGQKPDISQGTSPSVGEREGVGKVDCAVSLGKRLVVRGVDYGVDFNAADDDDLEEKLPIHIASGKPAIPKTELADALNDSGSDENEEEQNDVAESFRRSTRIRRPNPRYKAFELELPLRLIIEVVSDGSSDSG</sequence>
<dbReference type="Pfam" id="PF13359">
    <property type="entry name" value="DDE_Tnp_4"/>
    <property type="match status" value="1"/>
</dbReference>
<keyword evidence="6" id="KW-1185">Reference proteome</keyword>
<dbReference type="InterPro" id="IPR027806">
    <property type="entry name" value="HARBI1_dom"/>
</dbReference>
<keyword evidence="2" id="KW-0479">Metal-binding</keyword>
<evidence type="ECO:0000259" key="4">
    <source>
        <dbReference type="Pfam" id="PF13359"/>
    </source>
</evidence>
<evidence type="ECO:0000313" key="6">
    <source>
        <dbReference type="Proteomes" id="UP001165121"/>
    </source>
</evidence>
<comment type="cofactor">
    <cofactor evidence="1">
        <name>a divalent metal cation</name>
        <dbReference type="ChEBI" id="CHEBI:60240"/>
    </cofactor>
</comment>